<evidence type="ECO:0000313" key="5">
    <source>
        <dbReference type="Proteomes" id="UP000476934"/>
    </source>
</evidence>
<dbReference type="AlphaFoldDB" id="A0A0A6VF10"/>
<feature type="transmembrane region" description="Helical" evidence="1">
    <location>
        <begin position="12"/>
        <end position="34"/>
    </location>
</feature>
<evidence type="ECO:0000313" key="3">
    <source>
        <dbReference type="EMBL" id="NEY19746.1"/>
    </source>
</evidence>
<dbReference type="Proteomes" id="UP000030588">
    <property type="component" value="Unassembled WGS sequence"/>
</dbReference>
<keyword evidence="1" id="KW-1133">Transmembrane helix</keyword>
<dbReference type="STRING" id="363870.NG54_00055"/>
<proteinExistence type="predicted"/>
<organism evidence="2 4">
    <name type="scientific">Heyndrickxia ginsengihumi</name>
    <dbReference type="NCBI Taxonomy" id="363870"/>
    <lineage>
        <taxon>Bacteria</taxon>
        <taxon>Bacillati</taxon>
        <taxon>Bacillota</taxon>
        <taxon>Bacilli</taxon>
        <taxon>Bacillales</taxon>
        <taxon>Bacillaceae</taxon>
        <taxon>Heyndrickxia</taxon>
    </lineage>
</organism>
<dbReference type="Pfam" id="PF14143">
    <property type="entry name" value="YrhC"/>
    <property type="match status" value="1"/>
</dbReference>
<keyword evidence="5" id="KW-1185">Reference proteome</keyword>
<protein>
    <recommendedName>
        <fullName evidence="6">YrhC-like protein</fullName>
    </recommendedName>
</protein>
<dbReference type="OrthoDB" id="2943632at2"/>
<evidence type="ECO:0008006" key="6">
    <source>
        <dbReference type="Google" id="ProtNLM"/>
    </source>
</evidence>
<reference evidence="3" key="2">
    <citation type="submission" date="2020-02" db="EMBL/GenBank/DDBJ databases">
        <authorList>
            <person name="Feng H."/>
        </authorList>
    </citation>
    <scope>NUCLEOTIDE SEQUENCE [LARGE SCALE GENOMIC DNA]</scope>
    <source>
        <strain evidence="3">Gsoil 114</strain>
    </source>
</reference>
<dbReference type="RefSeq" id="WP_025726629.1">
    <property type="nucleotide sequence ID" value="NZ_JAAIWK010000008.1"/>
</dbReference>
<evidence type="ECO:0000256" key="1">
    <source>
        <dbReference type="SAM" id="Phobius"/>
    </source>
</evidence>
<dbReference type="EMBL" id="JRUN01000001">
    <property type="protein sequence ID" value="KHD86820.1"/>
    <property type="molecule type" value="Genomic_DNA"/>
</dbReference>
<dbReference type="EMBL" id="JAAIWK010000008">
    <property type="protein sequence ID" value="NEY19746.1"/>
    <property type="molecule type" value="Genomic_DNA"/>
</dbReference>
<dbReference type="Proteomes" id="UP000476934">
    <property type="component" value="Unassembled WGS sequence"/>
</dbReference>
<keyword evidence="1" id="KW-0812">Transmembrane</keyword>
<feature type="transmembrane region" description="Helical" evidence="1">
    <location>
        <begin position="46"/>
        <end position="64"/>
    </location>
</feature>
<accession>A0A0A6VF10</accession>
<evidence type="ECO:0000313" key="2">
    <source>
        <dbReference type="EMBL" id="KHD86820.1"/>
    </source>
</evidence>
<reference evidence="2 4" key="1">
    <citation type="submission" date="2014-10" db="EMBL/GenBank/DDBJ databases">
        <title>Draft genome of phytase producing Bacillus ginsengihumi strain M2.11.</title>
        <authorList>
            <person name="Toymentseva A."/>
            <person name="Boulygina E.A."/>
            <person name="Kazakov S.V."/>
            <person name="Kayumov I."/>
            <person name="Suleimanova A.D."/>
            <person name="Mardanova A.M."/>
            <person name="Maria S.N."/>
            <person name="Sergey M.Y."/>
            <person name="Sharipova M.R."/>
        </authorList>
    </citation>
    <scope>NUCLEOTIDE SEQUENCE [LARGE SCALE GENOMIC DNA]</scope>
    <source>
        <strain evidence="2 4">M2.11</strain>
    </source>
</reference>
<sequence>MRKAKELYGKMMDFKIYAFITLAVTGFIYLGAVLPVEGKTEKMTEIMMTGNIVFIGIAALFFFLSRKYYEELQQSEEGLQLLEERLDQR</sequence>
<dbReference type="InterPro" id="IPR025418">
    <property type="entry name" value="YrhC-like"/>
</dbReference>
<comment type="caution">
    <text evidence="2">The sequence shown here is derived from an EMBL/GenBank/DDBJ whole genome shotgun (WGS) entry which is preliminary data.</text>
</comment>
<name>A0A0A6VF10_9BACI</name>
<gene>
    <name evidence="3" type="ORF">G4D61_07135</name>
    <name evidence="2" type="ORF">NG54_00055</name>
</gene>
<reference evidence="3 5" key="3">
    <citation type="submission" date="2020-03" db="EMBL/GenBank/DDBJ databases">
        <title>Bacillus aquiflavi sp. nov., isolated from yellow water of strong flavor Chinese baijiu in Yibin region of China.</title>
        <authorList>
            <person name="Xie J."/>
        </authorList>
    </citation>
    <scope>NUCLEOTIDE SEQUENCE [LARGE SCALE GENOMIC DNA]</scope>
    <source>
        <strain evidence="3 5">Gsoil 114</strain>
    </source>
</reference>
<evidence type="ECO:0000313" key="4">
    <source>
        <dbReference type="Proteomes" id="UP000030588"/>
    </source>
</evidence>
<keyword evidence="1" id="KW-0472">Membrane</keyword>